<feature type="region of interest" description="Disordered" evidence="1">
    <location>
        <begin position="79"/>
        <end position="107"/>
    </location>
</feature>
<organism evidence="2 3">
    <name type="scientific">Acanthamoeba castellanii (strain ATCC 30010 / Neff)</name>
    <dbReference type="NCBI Taxonomy" id="1257118"/>
    <lineage>
        <taxon>Eukaryota</taxon>
        <taxon>Amoebozoa</taxon>
        <taxon>Discosea</taxon>
        <taxon>Longamoebia</taxon>
        <taxon>Centramoebida</taxon>
        <taxon>Acanthamoebidae</taxon>
        <taxon>Acanthamoeba</taxon>
    </lineage>
</organism>
<dbReference type="VEuPathDB" id="AmoebaDB:ACA1_390510"/>
<protein>
    <submittedName>
        <fullName evidence="2">Uncharacterized protein</fullName>
    </submittedName>
</protein>
<reference evidence="2 3" key="1">
    <citation type="journal article" date="2013" name="Genome Biol.">
        <title>Genome of Acanthamoeba castellanii highlights extensive lateral gene transfer and early evolution of tyrosine kinase signaling.</title>
        <authorList>
            <person name="Clarke M."/>
            <person name="Lohan A.J."/>
            <person name="Liu B."/>
            <person name="Lagkouvardos I."/>
            <person name="Roy S."/>
            <person name="Zafar N."/>
            <person name="Bertelli C."/>
            <person name="Schilde C."/>
            <person name="Kianianmomeni A."/>
            <person name="Burglin T.R."/>
            <person name="Frech C."/>
            <person name="Turcotte B."/>
            <person name="Kopec K.O."/>
            <person name="Synnott J.M."/>
            <person name="Choo C."/>
            <person name="Paponov I."/>
            <person name="Finkler A."/>
            <person name="Soon Heng Tan C."/>
            <person name="Hutchins A.P."/>
            <person name="Weinmeier T."/>
            <person name="Rattei T."/>
            <person name="Chu J.S."/>
            <person name="Gimenez G."/>
            <person name="Irimia M."/>
            <person name="Rigden D.J."/>
            <person name="Fitzpatrick D.A."/>
            <person name="Lorenzo-Morales J."/>
            <person name="Bateman A."/>
            <person name="Chiu C.H."/>
            <person name="Tang P."/>
            <person name="Hegemann P."/>
            <person name="Fromm H."/>
            <person name="Raoult D."/>
            <person name="Greub G."/>
            <person name="Miranda-Saavedra D."/>
            <person name="Chen N."/>
            <person name="Nash P."/>
            <person name="Ginger M.L."/>
            <person name="Horn M."/>
            <person name="Schaap P."/>
            <person name="Caler L."/>
            <person name="Loftus B."/>
        </authorList>
    </citation>
    <scope>NUCLEOTIDE SEQUENCE [LARGE SCALE GENOMIC DNA]</scope>
    <source>
        <strain evidence="2 3">Neff</strain>
    </source>
</reference>
<sequence>MMRRTIATSAVSATRTAGATWSRSLASTSTVLQAARKPRVGDIDTSKVDFTAGINFNSPTDEDPVNDVQMEQVVRQKFRNRKGYPHPFDELDPTDEPFNPKKAQFPF</sequence>
<dbReference type="Proteomes" id="UP000011083">
    <property type="component" value="Unassembled WGS sequence"/>
</dbReference>
<evidence type="ECO:0000256" key="1">
    <source>
        <dbReference type="SAM" id="MobiDB-lite"/>
    </source>
</evidence>
<proteinExistence type="predicted"/>
<dbReference type="RefSeq" id="XP_004336739.1">
    <property type="nucleotide sequence ID" value="XM_004336691.1"/>
</dbReference>
<name>L8GRG8_ACACF</name>
<gene>
    <name evidence="2" type="ORF">ACA1_390510</name>
</gene>
<dbReference type="EMBL" id="KB008044">
    <property type="protein sequence ID" value="ELR14726.1"/>
    <property type="molecule type" value="Genomic_DNA"/>
</dbReference>
<keyword evidence="3" id="KW-1185">Reference proteome</keyword>
<dbReference type="KEGG" id="acan:ACA1_390510"/>
<dbReference type="GeneID" id="14915397"/>
<accession>L8GRG8</accession>
<dbReference type="AlphaFoldDB" id="L8GRG8"/>
<evidence type="ECO:0000313" key="2">
    <source>
        <dbReference type="EMBL" id="ELR14726.1"/>
    </source>
</evidence>
<evidence type="ECO:0000313" key="3">
    <source>
        <dbReference type="Proteomes" id="UP000011083"/>
    </source>
</evidence>